<feature type="domain" description="DUF4123" evidence="1">
    <location>
        <begin position="21"/>
        <end position="127"/>
    </location>
</feature>
<dbReference type="EMBL" id="SJOO01000006">
    <property type="protein sequence ID" value="TCB91390.1"/>
    <property type="molecule type" value="Genomic_DNA"/>
</dbReference>
<dbReference type="OrthoDB" id="6801318at2"/>
<name>A0A4R0G3Z9_9ENTR</name>
<comment type="caution">
    <text evidence="2">The sequence shown here is derived from an EMBL/GenBank/DDBJ whole genome shotgun (WGS) entry which is preliminary data.</text>
</comment>
<dbReference type="RefSeq" id="WP_131634579.1">
    <property type="nucleotide sequence ID" value="NZ_SJOO01000006.1"/>
</dbReference>
<dbReference type="AlphaFoldDB" id="A0A4R0G3Z9"/>
<dbReference type="Proteomes" id="UP000291424">
    <property type="component" value="Unassembled WGS sequence"/>
</dbReference>
<evidence type="ECO:0000313" key="2">
    <source>
        <dbReference type="EMBL" id="TCB91390.1"/>
    </source>
</evidence>
<protein>
    <submittedName>
        <fullName evidence="2">DUF4123 domain-containing protein</fullName>
    </submittedName>
</protein>
<accession>A0A4R0G3Z9</accession>
<dbReference type="InterPro" id="IPR025391">
    <property type="entry name" value="DUF4123"/>
</dbReference>
<dbReference type="Pfam" id="PF13503">
    <property type="entry name" value="DUF4123"/>
    <property type="match status" value="1"/>
</dbReference>
<evidence type="ECO:0000313" key="3">
    <source>
        <dbReference type="Proteomes" id="UP000291424"/>
    </source>
</evidence>
<sequence>MDTTELLAALPVRTEEAICILFEAGAQPESSFLAFKGRHEDRLHSLYIHPQLTELQNYGPWLLAVDDKEQLRGYLEILPGCVAVIISTRYPFFLAVQLSRGCTIVPPEGAAVLVRFYTGHVIGALAAGAQYDWHAYLFNGITQWWLPGDVQWQRLSILPSANKTPTSHVIRLDKNAWQQISDRPEVSRVLKEWQQMSTSLGVSPCAQRLMVLKALNKAESVGLEHPADQMLYALCYLNGGKQMLESEDFYTALPKVVNGQIRLSQAISGVSY</sequence>
<evidence type="ECO:0000259" key="1">
    <source>
        <dbReference type="Pfam" id="PF13503"/>
    </source>
</evidence>
<proteinExistence type="predicted"/>
<reference evidence="2 3" key="1">
    <citation type="submission" date="2019-02" db="EMBL/GenBank/DDBJ databases">
        <title>The draft genome of Enterobacter spp. strains.</title>
        <authorList>
            <person name="Wang C."/>
            <person name="Feng Y."/>
            <person name="Zong Z."/>
        </authorList>
    </citation>
    <scope>NUCLEOTIDE SEQUENCE [LARGE SCALE GENOMIC DNA]</scope>
    <source>
        <strain evidence="2 3">WCHEW120002</strain>
    </source>
</reference>
<gene>
    <name evidence="2" type="ORF">E0L20_14660</name>
</gene>
<organism evidence="2 3">
    <name type="scientific">Enterobacter wuhouensis</name>
    <dbReference type="NCBI Taxonomy" id="2529381"/>
    <lineage>
        <taxon>Bacteria</taxon>
        <taxon>Pseudomonadati</taxon>
        <taxon>Pseudomonadota</taxon>
        <taxon>Gammaproteobacteria</taxon>
        <taxon>Enterobacterales</taxon>
        <taxon>Enterobacteriaceae</taxon>
        <taxon>Enterobacter</taxon>
    </lineage>
</organism>